<feature type="transmembrane region" description="Helical" evidence="6">
    <location>
        <begin position="286"/>
        <end position="309"/>
    </location>
</feature>
<comment type="subcellular location">
    <subcellularLocation>
        <location evidence="1">Membrane</location>
        <topology evidence="1">Lipid-anchor</topology>
    </subcellularLocation>
</comment>
<dbReference type="GO" id="GO:0005737">
    <property type="term" value="C:cytoplasm"/>
    <property type="evidence" value="ECO:0007669"/>
    <property type="project" value="UniProtKB-ARBA"/>
</dbReference>
<dbReference type="OMA" id="RINITCY"/>
<dbReference type="RefSeq" id="XP_008074335.1">
    <property type="nucleotide sequence ID" value="XM_008076144.1"/>
</dbReference>
<keyword evidence="5" id="KW-0449">Lipoprotein</keyword>
<protein>
    <recommendedName>
        <fullName evidence="7">J domain-containing protein</fullName>
    </recommendedName>
</protein>
<evidence type="ECO:0000256" key="2">
    <source>
        <dbReference type="ARBA" id="ARBA00023136"/>
    </source>
</evidence>
<dbReference type="GeneID" id="19879196"/>
<dbReference type="Gene3D" id="1.10.287.110">
    <property type="entry name" value="DnaJ domain"/>
    <property type="match status" value="1"/>
</dbReference>
<dbReference type="CDD" id="cd06257">
    <property type="entry name" value="DnaJ"/>
    <property type="match status" value="1"/>
</dbReference>
<sequence length="337" mass="39000">MNLYQVLDIHSSATDKEIKMAYHRQVKKYNPNKDASNHAMFTDVIFAYSILSNGSTKFVYDMLGPECLEYLKTQTTLRVICAIVNPTNVFLVFVAMFIIVSTLVLATVGFYFMLYKDVRLFITGIFMNIALFMLDLDLIALRIFLKFRNSSSRFNKSWLMGVIILEILVLLQCLLLLFRIDFQWDINIVLVCIPYILMEIAICGSLVATGGWPLLVHVLPFMFRMTVLLLWFTDFPAIINVLVVILIFAQYLIMNYIGFVVFVSLISFYMLLVAPFVMIYYDMVGWYTFIPTGVFVFLFVAVFVSGEAIRRRRHFYKRLSECVTTTNYLKGESINSK</sequence>
<keyword evidence="9" id="KW-1185">Reference proteome</keyword>
<feature type="transmembrane region" description="Helical" evidence="6">
    <location>
        <begin position="157"/>
        <end position="177"/>
    </location>
</feature>
<dbReference type="InterPro" id="IPR051434">
    <property type="entry name" value="DnaJ_C_subfamily_member5"/>
</dbReference>
<dbReference type="Proteomes" id="UP000011081">
    <property type="component" value="Unassembled WGS sequence"/>
</dbReference>
<feature type="domain" description="J" evidence="7">
    <location>
        <begin position="2"/>
        <end position="64"/>
    </location>
</feature>
<dbReference type="STRING" id="948595.L2GV18"/>
<keyword evidence="6" id="KW-0812">Transmembrane</keyword>
<proteinExistence type="predicted"/>
<evidence type="ECO:0000259" key="7">
    <source>
        <dbReference type="PROSITE" id="PS50076"/>
    </source>
</evidence>
<dbReference type="PANTHER" id="PTHR44027">
    <property type="entry name" value="DNAJ HOMOLOG SUBFAMILY C MEMBER 5 HOMOLOG"/>
    <property type="match status" value="1"/>
</dbReference>
<dbReference type="InterPro" id="IPR001623">
    <property type="entry name" value="DnaJ_domain"/>
</dbReference>
<keyword evidence="2 6" id="KW-0472">Membrane</keyword>
<dbReference type="EMBL" id="GL877422">
    <property type="protein sequence ID" value="ELA47217.1"/>
    <property type="molecule type" value="Genomic_DNA"/>
</dbReference>
<accession>L2GV18</accession>
<evidence type="ECO:0000256" key="1">
    <source>
        <dbReference type="ARBA" id="ARBA00004635"/>
    </source>
</evidence>
<dbReference type="Pfam" id="PF00226">
    <property type="entry name" value="DnaJ"/>
    <property type="match status" value="1"/>
</dbReference>
<evidence type="ECO:0000256" key="6">
    <source>
        <dbReference type="SAM" id="Phobius"/>
    </source>
</evidence>
<dbReference type="SMART" id="SM00271">
    <property type="entry name" value="DnaJ"/>
    <property type="match status" value="1"/>
</dbReference>
<evidence type="ECO:0000256" key="5">
    <source>
        <dbReference type="ARBA" id="ARBA00023288"/>
    </source>
</evidence>
<dbReference type="AlphaFoldDB" id="L2GV18"/>
<evidence type="ECO:0000256" key="3">
    <source>
        <dbReference type="ARBA" id="ARBA00023139"/>
    </source>
</evidence>
<evidence type="ECO:0000313" key="8">
    <source>
        <dbReference type="EMBL" id="ELA47217.1"/>
    </source>
</evidence>
<dbReference type="OrthoDB" id="550424at2759"/>
<gene>
    <name evidence="8" type="ORF">VCUG_01317</name>
</gene>
<dbReference type="InParanoid" id="L2GV18"/>
<feature type="transmembrane region" description="Helical" evidence="6">
    <location>
        <begin position="120"/>
        <end position="145"/>
    </location>
</feature>
<keyword evidence="6" id="KW-1133">Transmembrane helix</keyword>
<feature type="transmembrane region" description="Helical" evidence="6">
    <location>
        <begin position="228"/>
        <end position="249"/>
    </location>
</feature>
<name>L2GV18_VAVCU</name>
<feature type="transmembrane region" description="Helical" evidence="6">
    <location>
        <begin position="189"/>
        <end position="208"/>
    </location>
</feature>
<evidence type="ECO:0000313" key="9">
    <source>
        <dbReference type="Proteomes" id="UP000011081"/>
    </source>
</evidence>
<keyword evidence="3" id="KW-0564">Palmitate</keyword>
<dbReference type="VEuPathDB" id="MicrosporidiaDB:VCUG_01317"/>
<dbReference type="PROSITE" id="PS50076">
    <property type="entry name" value="DNAJ_2"/>
    <property type="match status" value="1"/>
</dbReference>
<feature type="transmembrane region" description="Helical" evidence="6">
    <location>
        <begin position="256"/>
        <end position="280"/>
    </location>
</feature>
<dbReference type="HOGENOM" id="CLU_824388_0_0_1"/>
<dbReference type="GO" id="GO:0016020">
    <property type="term" value="C:membrane"/>
    <property type="evidence" value="ECO:0007669"/>
    <property type="project" value="UniProtKB-SubCell"/>
</dbReference>
<dbReference type="InterPro" id="IPR036869">
    <property type="entry name" value="J_dom_sf"/>
</dbReference>
<organism evidence="8 9">
    <name type="scientific">Vavraia culicis (isolate floridensis)</name>
    <name type="common">Microsporidian parasite</name>
    <dbReference type="NCBI Taxonomy" id="948595"/>
    <lineage>
        <taxon>Eukaryota</taxon>
        <taxon>Fungi</taxon>
        <taxon>Fungi incertae sedis</taxon>
        <taxon>Microsporidia</taxon>
        <taxon>Pleistophoridae</taxon>
        <taxon>Vavraia</taxon>
    </lineage>
</organism>
<dbReference type="SUPFAM" id="SSF46565">
    <property type="entry name" value="Chaperone J-domain"/>
    <property type="match status" value="1"/>
</dbReference>
<evidence type="ECO:0000256" key="4">
    <source>
        <dbReference type="ARBA" id="ARBA00023186"/>
    </source>
</evidence>
<reference evidence="9" key="1">
    <citation type="submission" date="2011-03" db="EMBL/GenBank/DDBJ databases">
        <title>The genome sequence of Vavraia culicis strain floridensis.</title>
        <authorList>
            <consortium name="The Broad Institute Genome Sequencing Platform"/>
            <person name="Cuomo C."/>
            <person name="Becnel J."/>
            <person name="Sanscrainte N."/>
            <person name="Young S.K."/>
            <person name="Zeng Q."/>
            <person name="Gargeya S."/>
            <person name="Fitzgerald M."/>
            <person name="Haas B."/>
            <person name="Abouelleil A."/>
            <person name="Alvarado L."/>
            <person name="Arachchi H.M."/>
            <person name="Berlin A."/>
            <person name="Chapman S.B."/>
            <person name="Gearin G."/>
            <person name="Goldberg J."/>
            <person name="Griggs A."/>
            <person name="Gujja S."/>
            <person name="Hansen M."/>
            <person name="Heiman D."/>
            <person name="Howarth C."/>
            <person name="Larimer J."/>
            <person name="Lui A."/>
            <person name="MacDonald P.J.P."/>
            <person name="McCowen C."/>
            <person name="Montmayeur A."/>
            <person name="Murphy C."/>
            <person name="Neiman D."/>
            <person name="Pearson M."/>
            <person name="Priest M."/>
            <person name="Roberts A."/>
            <person name="Saif S."/>
            <person name="Shea T."/>
            <person name="Sisk P."/>
            <person name="Stolte C."/>
            <person name="Sykes S."/>
            <person name="Wortman J."/>
            <person name="Nusbaum C."/>
            <person name="Birren B."/>
        </authorList>
    </citation>
    <scope>NUCLEOTIDE SEQUENCE [LARGE SCALE GENOMIC DNA]</scope>
    <source>
        <strain evidence="9">floridensis</strain>
    </source>
</reference>
<keyword evidence="4" id="KW-0143">Chaperone</keyword>
<dbReference type="PANTHER" id="PTHR44027:SF7">
    <property type="entry name" value="DNAJ HOMOLOG SUBFAMILY C MEMBER 5 HOMOLOG"/>
    <property type="match status" value="1"/>
</dbReference>
<feature type="transmembrane region" description="Helical" evidence="6">
    <location>
        <begin position="89"/>
        <end position="113"/>
    </location>
</feature>